<dbReference type="GO" id="GO:0051301">
    <property type="term" value="P:cell division"/>
    <property type="evidence" value="ECO:0007669"/>
    <property type="project" value="UniProtKB-KW"/>
</dbReference>
<dbReference type="Pfam" id="PF08245">
    <property type="entry name" value="Mur_ligase_M"/>
    <property type="match status" value="1"/>
</dbReference>
<feature type="binding site" evidence="3">
    <location>
        <position position="200"/>
    </location>
    <ligand>
        <name>UDP-N-acetyl-alpha-D-muramoyl-L-alanyl-D-glutamate</name>
        <dbReference type="ChEBI" id="CHEBI:83900"/>
    </ligand>
</feature>
<dbReference type="InterPro" id="IPR005761">
    <property type="entry name" value="UDP-N-AcMur-Glu-dNH2Pim_ligase"/>
</dbReference>
<keyword evidence="3" id="KW-0067">ATP-binding</keyword>
<keyword evidence="3" id="KW-0547">Nucleotide-binding</keyword>
<feature type="binding site" evidence="3">
    <location>
        <position position="208"/>
    </location>
    <ligand>
        <name>UDP-N-acetyl-alpha-D-muramoyl-L-alanyl-D-glutamate</name>
        <dbReference type="ChEBI" id="CHEBI:83900"/>
    </ligand>
</feature>
<organism evidence="7 8">
    <name type="scientific">Candidatus Limosilactobacillus merdipullorum</name>
    <dbReference type="NCBI Taxonomy" id="2838653"/>
    <lineage>
        <taxon>Bacteria</taxon>
        <taxon>Bacillati</taxon>
        <taxon>Bacillota</taxon>
        <taxon>Bacilli</taxon>
        <taxon>Lactobacillales</taxon>
        <taxon>Lactobacillaceae</taxon>
        <taxon>Limosilactobacillus</taxon>
    </lineage>
</organism>
<comment type="caution">
    <text evidence="7">The sequence shown here is derived from an EMBL/GenBank/DDBJ whole genome shotgun (WGS) entry which is preliminary data.</text>
</comment>
<dbReference type="NCBIfam" id="TIGR01085">
    <property type="entry name" value="murE"/>
    <property type="match status" value="1"/>
</dbReference>
<comment type="caution">
    <text evidence="3">Lacks conserved residue(s) required for the propagation of feature annotation.</text>
</comment>
<feature type="domain" description="Mur ligase central" evidence="6">
    <location>
        <begin position="127"/>
        <end position="332"/>
    </location>
</feature>
<dbReference type="Proteomes" id="UP000886878">
    <property type="component" value="Unassembled WGS sequence"/>
</dbReference>
<dbReference type="SUPFAM" id="SSF53244">
    <property type="entry name" value="MurD-like peptide ligases, peptide-binding domain"/>
    <property type="match status" value="1"/>
</dbReference>
<keyword evidence="3 4" id="KW-0961">Cell wall biogenesis/degradation</keyword>
<keyword evidence="3" id="KW-0436">Ligase</keyword>
<comment type="pathway">
    <text evidence="1 3 4">Cell wall biogenesis; peptidoglycan biosynthesis.</text>
</comment>
<comment type="function">
    <text evidence="3">Catalyzes the addition of an amino acid to the nucleotide precursor UDP-N-acetylmuramoyl-L-alanyl-D-glutamate (UMAG) in the biosynthesis of bacterial cell-wall peptidoglycan.</text>
</comment>
<dbReference type="EC" id="6.3.2.-" evidence="3"/>
<reference evidence="7" key="2">
    <citation type="submission" date="2021-04" db="EMBL/GenBank/DDBJ databases">
        <authorList>
            <person name="Gilroy R."/>
        </authorList>
    </citation>
    <scope>NUCLEOTIDE SEQUENCE</scope>
    <source>
        <strain evidence="7">ChiHejej3B27-2180</strain>
    </source>
</reference>
<comment type="cofactor">
    <cofactor evidence="3">
        <name>Mg(2+)</name>
        <dbReference type="ChEBI" id="CHEBI:18420"/>
    </cofactor>
</comment>
<dbReference type="GO" id="GO:0008360">
    <property type="term" value="P:regulation of cell shape"/>
    <property type="evidence" value="ECO:0007669"/>
    <property type="project" value="UniProtKB-KW"/>
</dbReference>
<dbReference type="HAMAP" id="MF_00208">
    <property type="entry name" value="MurE"/>
    <property type="match status" value="1"/>
</dbReference>
<dbReference type="Gene3D" id="3.40.1190.10">
    <property type="entry name" value="Mur-like, catalytic domain"/>
    <property type="match status" value="1"/>
</dbReference>
<dbReference type="GO" id="GO:0071555">
    <property type="term" value="P:cell wall organization"/>
    <property type="evidence" value="ECO:0007669"/>
    <property type="project" value="UniProtKB-KW"/>
</dbReference>
<keyword evidence="3 4" id="KW-0131">Cell cycle</keyword>
<dbReference type="Gene3D" id="3.40.1390.10">
    <property type="entry name" value="MurE/MurF, N-terminal domain"/>
    <property type="match status" value="1"/>
</dbReference>
<feature type="binding site" evidence="3">
    <location>
        <begin position="173"/>
        <end position="174"/>
    </location>
    <ligand>
        <name>UDP-N-acetyl-alpha-D-muramoyl-L-alanyl-D-glutamate</name>
        <dbReference type="ChEBI" id="CHEBI:83900"/>
    </ligand>
</feature>
<dbReference type="PANTHER" id="PTHR23135">
    <property type="entry name" value="MUR LIGASE FAMILY MEMBER"/>
    <property type="match status" value="1"/>
</dbReference>
<proteinExistence type="inferred from homology"/>
<dbReference type="Pfam" id="PF02875">
    <property type="entry name" value="Mur_ligase_C"/>
    <property type="match status" value="1"/>
</dbReference>
<comment type="PTM">
    <text evidence="3">Carboxylation is probably crucial for Mg(2+) binding and, consequently, for the gamma-phosphate positioning of ATP.</text>
</comment>
<name>A0A9D1QRH4_9LACO</name>
<dbReference type="GO" id="GO:0016881">
    <property type="term" value="F:acid-amino acid ligase activity"/>
    <property type="evidence" value="ECO:0007669"/>
    <property type="project" value="UniProtKB-UniRule"/>
</dbReference>
<dbReference type="InterPro" id="IPR004101">
    <property type="entry name" value="Mur_ligase_C"/>
</dbReference>
<dbReference type="InterPro" id="IPR013221">
    <property type="entry name" value="Mur_ligase_cen"/>
</dbReference>
<dbReference type="InterPro" id="IPR036565">
    <property type="entry name" value="Mur-like_cat_sf"/>
</dbReference>
<protein>
    <recommendedName>
        <fullName evidence="3">UDP-N-acetylmuramyl-tripeptide synthetase</fullName>
        <ecNumber evidence="3">6.3.2.-</ecNumber>
    </recommendedName>
    <alternativeName>
        <fullName evidence="3">UDP-MurNAc-tripeptide synthetase</fullName>
    </alternativeName>
</protein>
<reference evidence="7" key="1">
    <citation type="journal article" date="2021" name="PeerJ">
        <title>Extensive microbial diversity within the chicken gut microbiome revealed by metagenomics and culture.</title>
        <authorList>
            <person name="Gilroy R."/>
            <person name="Ravi A."/>
            <person name="Getino M."/>
            <person name="Pursley I."/>
            <person name="Horton D.L."/>
            <person name="Alikhan N.F."/>
            <person name="Baker D."/>
            <person name="Gharbi K."/>
            <person name="Hall N."/>
            <person name="Watson M."/>
            <person name="Adriaenssens E.M."/>
            <person name="Foster-Nyarko E."/>
            <person name="Jarju S."/>
            <person name="Secka A."/>
            <person name="Antonio M."/>
            <person name="Oren A."/>
            <person name="Chaudhuri R.R."/>
            <person name="La Ragione R."/>
            <person name="Hildebrand F."/>
            <person name="Pallen M.J."/>
        </authorList>
    </citation>
    <scope>NUCLEOTIDE SEQUENCE</scope>
    <source>
        <strain evidence="7">ChiHejej3B27-2180</strain>
    </source>
</reference>
<dbReference type="GO" id="GO:0000287">
    <property type="term" value="F:magnesium ion binding"/>
    <property type="evidence" value="ECO:0007669"/>
    <property type="project" value="UniProtKB-UniRule"/>
</dbReference>
<evidence type="ECO:0000256" key="4">
    <source>
        <dbReference type="RuleBase" id="RU004135"/>
    </source>
</evidence>
<keyword evidence="3" id="KW-0460">Magnesium</keyword>
<dbReference type="GO" id="GO:0005524">
    <property type="term" value="F:ATP binding"/>
    <property type="evidence" value="ECO:0007669"/>
    <property type="project" value="UniProtKB-UniRule"/>
</dbReference>
<feature type="domain" description="Mur ligase C-terminal" evidence="5">
    <location>
        <begin position="354"/>
        <end position="481"/>
    </location>
</feature>
<dbReference type="PANTHER" id="PTHR23135:SF4">
    <property type="entry name" value="UDP-N-ACETYLMURAMOYL-L-ALANYL-D-GLUTAMATE--2,6-DIAMINOPIMELATE LIGASE MURE HOMOLOG, CHLOROPLASTIC"/>
    <property type="match status" value="1"/>
</dbReference>
<keyword evidence="3 4" id="KW-0132">Cell division</keyword>
<comment type="similarity">
    <text evidence="2 3">Belongs to the MurCDEF family. MurE subfamily.</text>
</comment>
<dbReference type="SUPFAM" id="SSF53623">
    <property type="entry name" value="MurD-like peptide ligases, catalytic domain"/>
    <property type="match status" value="1"/>
</dbReference>
<evidence type="ECO:0000259" key="5">
    <source>
        <dbReference type="Pfam" id="PF02875"/>
    </source>
</evidence>
<evidence type="ECO:0000256" key="1">
    <source>
        <dbReference type="ARBA" id="ARBA00004752"/>
    </source>
</evidence>
<dbReference type="EMBL" id="DXGK01000101">
    <property type="protein sequence ID" value="HIW70671.1"/>
    <property type="molecule type" value="Genomic_DNA"/>
</dbReference>
<evidence type="ECO:0000313" key="7">
    <source>
        <dbReference type="EMBL" id="HIW70671.1"/>
    </source>
</evidence>
<keyword evidence="3 4" id="KW-0573">Peptidoglycan synthesis</keyword>
<feature type="modified residue" description="N6-carboxylysine" evidence="3">
    <location>
        <position position="242"/>
    </location>
</feature>
<accession>A0A9D1QRH4</accession>
<gene>
    <name evidence="3 7" type="primary">murE</name>
    <name evidence="7" type="ORF">H9876_04800</name>
</gene>
<evidence type="ECO:0000313" key="8">
    <source>
        <dbReference type="Proteomes" id="UP000886878"/>
    </source>
</evidence>
<evidence type="ECO:0000256" key="3">
    <source>
        <dbReference type="HAMAP-Rule" id="MF_00208"/>
    </source>
</evidence>
<dbReference type="GO" id="GO:0005737">
    <property type="term" value="C:cytoplasm"/>
    <property type="evidence" value="ECO:0007669"/>
    <property type="project" value="UniProtKB-SubCell"/>
</dbReference>
<sequence length="511" mass="57444">MMTLEEVVMQLQKHGLYKETVTDGHWDYELTDQQEQLKVEHLSYDSRQVQPGTLFMCKGNHFKPEYADKAIDGGAIALVTELVMTDDLAADHQQVPQIIVTDMHKAMAVIARAFYGEPDKELTMIGITGTKGKTTTTYFIWHMLNELFPGQAGRLTSIDSCVDGKTFFDSHLTTPEALDLFRMLRQAADNHLKYLVMEVSSQAYKMSRVYGIKYQYGAFLNISPDHISPVEHPTFDDYLYCKSQLVVNSERFFINRSTDYYDVIAKKARHYQLPLVTFGSDKTDADYRFTSGNGGKFSVATFDDGLPQIIGDFQTKIPGDFNDSNATAAMSIVAQINNDLAKMKQGISETTVPGRMEMLTDKDGIEACVDYAHDYLSFTKAFNYLKSSHPEGRLIVVTGSAGGKAESRRADIGKVLSKYADVAILTSEDNFFEDPHKIDNDIKDNITNPDVEVHINVDRVSAIKQAYEMAKPGDVIFEAAKGRETFMHDKGHDIPYIGDYQLTRQMMGLDK</sequence>
<dbReference type="GO" id="GO:0009252">
    <property type="term" value="P:peptidoglycan biosynthetic process"/>
    <property type="evidence" value="ECO:0007669"/>
    <property type="project" value="UniProtKB-UniRule"/>
</dbReference>
<feature type="binding site" evidence="3">
    <location>
        <begin position="129"/>
        <end position="135"/>
    </location>
    <ligand>
        <name>ATP</name>
        <dbReference type="ChEBI" id="CHEBI:30616"/>
    </ligand>
</feature>
<evidence type="ECO:0000256" key="2">
    <source>
        <dbReference type="ARBA" id="ARBA00005898"/>
    </source>
</evidence>
<keyword evidence="3" id="KW-0963">Cytoplasm</keyword>
<dbReference type="InterPro" id="IPR036615">
    <property type="entry name" value="Mur_ligase_C_dom_sf"/>
</dbReference>
<dbReference type="Gene3D" id="3.90.190.20">
    <property type="entry name" value="Mur ligase, C-terminal domain"/>
    <property type="match status" value="1"/>
</dbReference>
<comment type="subcellular location">
    <subcellularLocation>
        <location evidence="3 4">Cytoplasm</location>
    </subcellularLocation>
</comment>
<keyword evidence="3 4" id="KW-0133">Cell shape</keyword>
<feature type="binding site" evidence="3">
    <location>
        <position position="46"/>
    </location>
    <ligand>
        <name>UDP-N-acetyl-alpha-D-muramoyl-L-alanyl-D-glutamate</name>
        <dbReference type="ChEBI" id="CHEBI:83900"/>
    </ligand>
</feature>
<dbReference type="AlphaFoldDB" id="A0A9D1QRH4"/>
<evidence type="ECO:0000259" key="6">
    <source>
        <dbReference type="Pfam" id="PF08245"/>
    </source>
</evidence>